<sequence length="155" mass="17536">LHREKELSLLSQLFLELISNPNSLSRKILIVGKTGIGKTATIKLFGEMLVIAAAKRSGLIKYVHINCRKERTGYKVLIKIVRTLNENFPKRGYSPQDLLDIIVEIVNNQDLHLLIVLDELSYLINKGGDLIYSLTRINDDVFNSQQHLSIIGIAR</sequence>
<accession>X1K6Q9</accession>
<name>X1K6Q9_9ZZZZ</name>
<evidence type="ECO:0000259" key="2">
    <source>
        <dbReference type="Pfam" id="PF13401"/>
    </source>
</evidence>
<dbReference type="Gene3D" id="3.40.50.300">
    <property type="entry name" value="P-loop containing nucleotide triphosphate hydrolases"/>
    <property type="match status" value="1"/>
</dbReference>
<feature type="non-terminal residue" evidence="3">
    <location>
        <position position="1"/>
    </location>
</feature>
<comment type="caution">
    <text evidence="3">The sequence shown here is derived from an EMBL/GenBank/DDBJ whole genome shotgun (WGS) entry which is preliminary data.</text>
</comment>
<organism evidence="3">
    <name type="scientific">marine sediment metagenome</name>
    <dbReference type="NCBI Taxonomy" id="412755"/>
    <lineage>
        <taxon>unclassified sequences</taxon>
        <taxon>metagenomes</taxon>
        <taxon>ecological metagenomes</taxon>
    </lineage>
</organism>
<dbReference type="InterPro" id="IPR049945">
    <property type="entry name" value="AAA_22"/>
</dbReference>
<proteinExistence type="inferred from homology"/>
<dbReference type="EMBL" id="BARU01045233">
    <property type="protein sequence ID" value="GAH85934.1"/>
    <property type="molecule type" value="Genomic_DNA"/>
</dbReference>
<protein>
    <recommendedName>
        <fullName evidence="2">ORC1/DEAH AAA+ ATPase domain-containing protein</fullName>
    </recommendedName>
</protein>
<dbReference type="InterPro" id="IPR027417">
    <property type="entry name" value="P-loop_NTPase"/>
</dbReference>
<dbReference type="PANTHER" id="PTHR10763">
    <property type="entry name" value="CELL DIVISION CONTROL PROTEIN 6-RELATED"/>
    <property type="match status" value="1"/>
</dbReference>
<evidence type="ECO:0000313" key="3">
    <source>
        <dbReference type="EMBL" id="GAH85934.1"/>
    </source>
</evidence>
<dbReference type="Pfam" id="PF13401">
    <property type="entry name" value="AAA_22"/>
    <property type="match status" value="1"/>
</dbReference>
<comment type="similarity">
    <text evidence="1">Belongs to the CDC6/cdc18 family.</text>
</comment>
<dbReference type="InterPro" id="IPR050311">
    <property type="entry name" value="ORC1/CDC6"/>
</dbReference>
<feature type="non-terminal residue" evidence="3">
    <location>
        <position position="155"/>
    </location>
</feature>
<feature type="domain" description="ORC1/DEAH AAA+ ATPase" evidence="2">
    <location>
        <begin position="28"/>
        <end position="151"/>
    </location>
</feature>
<gene>
    <name evidence="3" type="ORF">S03H2_68720</name>
</gene>
<reference evidence="3" key="1">
    <citation type="journal article" date="2014" name="Front. Microbiol.">
        <title>High frequency of phylogenetically diverse reductive dehalogenase-homologous genes in deep subseafloor sedimentary metagenomes.</title>
        <authorList>
            <person name="Kawai M."/>
            <person name="Futagami T."/>
            <person name="Toyoda A."/>
            <person name="Takaki Y."/>
            <person name="Nishi S."/>
            <person name="Hori S."/>
            <person name="Arai W."/>
            <person name="Tsubouchi T."/>
            <person name="Morono Y."/>
            <person name="Uchiyama I."/>
            <person name="Ito T."/>
            <person name="Fujiyama A."/>
            <person name="Inagaki F."/>
            <person name="Takami H."/>
        </authorList>
    </citation>
    <scope>NUCLEOTIDE SEQUENCE</scope>
    <source>
        <strain evidence="3">Expedition CK06-06</strain>
    </source>
</reference>
<dbReference type="SUPFAM" id="SSF52540">
    <property type="entry name" value="P-loop containing nucleoside triphosphate hydrolases"/>
    <property type="match status" value="1"/>
</dbReference>
<evidence type="ECO:0000256" key="1">
    <source>
        <dbReference type="ARBA" id="ARBA00006184"/>
    </source>
</evidence>
<dbReference type="GO" id="GO:0016887">
    <property type="term" value="F:ATP hydrolysis activity"/>
    <property type="evidence" value="ECO:0007669"/>
    <property type="project" value="InterPro"/>
</dbReference>
<dbReference type="AlphaFoldDB" id="X1K6Q9"/>
<dbReference type="PANTHER" id="PTHR10763:SF31">
    <property type="entry name" value="ORC1-TYPE DNA REPLICATION PROTEIN 2"/>
    <property type="match status" value="1"/>
</dbReference>